<feature type="domain" description="Major facilitator superfamily (MFS) profile" evidence="9">
    <location>
        <begin position="5"/>
        <end position="393"/>
    </location>
</feature>
<dbReference type="NCBIfam" id="TIGR00710">
    <property type="entry name" value="efflux_Bcr_CflA"/>
    <property type="match status" value="1"/>
</dbReference>
<evidence type="ECO:0000313" key="10">
    <source>
        <dbReference type="EMBL" id="EEW26085.1"/>
    </source>
</evidence>
<feature type="transmembrane region" description="Helical" evidence="8">
    <location>
        <begin position="370"/>
        <end position="389"/>
    </location>
</feature>
<feature type="transmembrane region" description="Helical" evidence="8">
    <location>
        <begin position="132"/>
        <end position="157"/>
    </location>
</feature>
<feature type="transmembrane region" description="Helical" evidence="8">
    <location>
        <begin position="278"/>
        <end position="298"/>
    </location>
</feature>
<evidence type="ECO:0000256" key="6">
    <source>
        <dbReference type="ARBA" id="ARBA00022989"/>
    </source>
</evidence>
<feature type="transmembrane region" description="Helical" evidence="8">
    <location>
        <begin position="214"/>
        <end position="240"/>
    </location>
</feature>
<dbReference type="InterPro" id="IPR020846">
    <property type="entry name" value="MFS_dom"/>
</dbReference>
<dbReference type="Pfam" id="PF07690">
    <property type="entry name" value="MFS_1"/>
    <property type="match status" value="1"/>
</dbReference>
<accession>C8RZC8</accession>
<evidence type="ECO:0000256" key="5">
    <source>
        <dbReference type="ARBA" id="ARBA00022692"/>
    </source>
</evidence>
<evidence type="ECO:0000256" key="7">
    <source>
        <dbReference type="ARBA" id="ARBA00023136"/>
    </source>
</evidence>
<dbReference type="GO" id="GO:1990961">
    <property type="term" value="P:xenobiotic detoxification by transmembrane export across the plasma membrane"/>
    <property type="evidence" value="ECO:0007669"/>
    <property type="project" value="InterPro"/>
</dbReference>
<feature type="transmembrane region" description="Helical" evidence="8">
    <location>
        <begin position="304"/>
        <end position="329"/>
    </location>
</feature>
<dbReference type="CDD" id="cd17320">
    <property type="entry name" value="MFS_MdfA_MDR_like"/>
    <property type="match status" value="1"/>
</dbReference>
<keyword evidence="4" id="KW-1003">Cell membrane</keyword>
<evidence type="ECO:0000256" key="1">
    <source>
        <dbReference type="ARBA" id="ARBA00004651"/>
    </source>
</evidence>
<feature type="transmembrane region" description="Helical" evidence="8">
    <location>
        <begin position="246"/>
        <end position="266"/>
    </location>
</feature>
<dbReference type="Proteomes" id="UP000010121">
    <property type="component" value="Unassembled WGS sequence"/>
</dbReference>
<feature type="transmembrane region" description="Helical" evidence="8">
    <location>
        <begin position="73"/>
        <end position="93"/>
    </location>
</feature>
<evidence type="ECO:0000256" key="8">
    <source>
        <dbReference type="RuleBase" id="RU365088"/>
    </source>
</evidence>
<dbReference type="PANTHER" id="PTHR23502">
    <property type="entry name" value="MAJOR FACILITATOR SUPERFAMILY"/>
    <property type="match status" value="1"/>
</dbReference>
<keyword evidence="3 8" id="KW-0813">Transport</keyword>
<dbReference type="AlphaFoldDB" id="C8RZC8"/>
<dbReference type="InterPro" id="IPR004812">
    <property type="entry name" value="Efflux_drug-R_Bcr/CmlA"/>
</dbReference>
<dbReference type="GO" id="GO:0042910">
    <property type="term" value="F:xenobiotic transmembrane transporter activity"/>
    <property type="evidence" value="ECO:0007669"/>
    <property type="project" value="InterPro"/>
</dbReference>
<proteinExistence type="inferred from homology"/>
<dbReference type="EMBL" id="ACYY01000005">
    <property type="protein sequence ID" value="EEW26085.1"/>
    <property type="molecule type" value="Genomic_DNA"/>
</dbReference>
<feature type="transmembrane region" description="Helical" evidence="8">
    <location>
        <begin position="48"/>
        <end position="66"/>
    </location>
</feature>
<feature type="transmembrane region" description="Helical" evidence="8">
    <location>
        <begin position="336"/>
        <end position="358"/>
    </location>
</feature>
<comment type="caution">
    <text evidence="10">The sequence shown here is derived from an EMBL/GenBank/DDBJ whole genome shotgun (WGS) entry which is preliminary data.</text>
</comment>
<name>C8RZC8_9RHOB</name>
<sequence>MADTLLRPALVLGLLSAVGPFAIDMYLPAMPAIGADLGASVPAMQSSITAYFAAFGLAQLVYGPWADQAGRKLPLYVGLGVFLVGTALCIAAGSVQALLVGRFVQGLGGAAVMVVPRAIIRDMFTGHQATRLMAAVMLVISVSPFLAPLAGAGLLAVAGWREIFGVLALAALVSLITTRFALAETLPADQRQPQSIAVLWQGCKTLLAHRGFMGLTFLGGFAMASFFVFIASASFVYAAAFGLSPLQFSLAFAVNALGFFAASQLAAGLGQRIGAPKLIARATAGFAAITLALFLVALSGHAGLWLTIAGLFCANACLGLVIPTAMVLALEEHGRIAGLAASLGGTLQMLAGGAMIALSGPFFDGTVLPMLAAIALCGALAFATSRLVLDQSG</sequence>
<dbReference type="InterPro" id="IPR011701">
    <property type="entry name" value="MFS"/>
</dbReference>
<comment type="similarity">
    <text evidence="2 8">Belongs to the major facilitator superfamily. Bcr/CmlA family.</text>
</comment>
<evidence type="ECO:0000256" key="3">
    <source>
        <dbReference type="ARBA" id="ARBA00022448"/>
    </source>
</evidence>
<reference evidence="10 11" key="1">
    <citation type="submission" date="2009-08" db="EMBL/GenBank/DDBJ databases">
        <title>The draft genome of Rhodobacter sp. SW2.</title>
        <authorList>
            <consortium name="US DOE Joint Genome Institute (JGI-PGF)"/>
            <person name="Lucas S."/>
            <person name="Copeland A."/>
            <person name="Lapidus A."/>
            <person name="Glavina del Rio T."/>
            <person name="Tice H."/>
            <person name="Bruce D."/>
            <person name="Goodwin L."/>
            <person name="Pitluck S."/>
            <person name="Larimer F."/>
            <person name="Land M.L."/>
            <person name="Hauser L."/>
            <person name="Emerson D."/>
        </authorList>
    </citation>
    <scope>NUCLEOTIDE SEQUENCE [LARGE SCALE GENOMIC DNA]</scope>
    <source>
        <strain evidence="10 11">SW2</strain>
    </source>
</reference>
<gene>
    <name evidence="10" type="ORF">Rsw2DRAFT_1156</name>
</gene>
<evidence type="ECO:0000259" key="9">
    <source>
        <dbReference type="PROSITE" id="PS50850"/>
    </source>
</evidence>
<evidence type="ECO:0000256" key="2">
    <source>
        <dbReference type="ARBA" id="ARBA00006236"/>
    </source>
</evidence>
<dbReference type="GO" id="GO:0005886">
    <property type="term" value="C:plasma membrane"/>
    <property type="evidence" value="ECO:0007669"/>
    <property type="project" value="UniProtKB-SubCell"/>
</dbReference>
<dbReference type="RefSeq" id="WP_008028972.1">
    <property type="nucleotide sequence ID" value="NZ_ACYY01000005.1"/>
</dbReference>
<dbReference type="PROSITE" id="PS50850">
    <property type="entry name" value="MFS"/>
    <property type="match status" value="1"/>
</dbReference>
<keyword evidence="11" id="KW-1185">Reference proteome</keyword>
<dbReference type="eggNOG" id="COG2814">
    <property type="taxonomic scope" value="Bacteria"/>
</dbReference>
<dbReference type="PANTHER" id="PTHR23502:SF132">
    <property type="entry name" value="POLYAMINE TRANSPORTER 2-RELATED"/>
    <property type="match status" value="1"/>
</dbReference>
<dbReference type="SUPFAM" id="SSF103473">
    <property type="entry name" value="MFS general substrate transporter"/>
    <property type="match status" value="1"/>
</dbReference>
<keyword evidence="6 8" id="KW-1133">Transmembrane helix</keyword>
<evidence type="ECO:0000256" key="4">
    <source>
        <dbReference type="ARBA" id="ARBA00022475"/>
    </source>
</evidence>
<feature type="transmembrane region" description="Helical" evidence="8">
    <location>
        <begin position="99"/>
        <end position="120"/>
    </location>
</feature>
<feature type="transmembrane region" description="Helical" evidence="8">
    <location>
        <begin position="163"/>
        <end position="182"/>
    </location>
</feature>
<dbReference type="STRING" id="371731.Rsw2DRAFT_1156"/>
<keyword evidence="5 8" id="KW-0812">Transmembrane</keyword>
<keyword evidence="7 8" id="KW-0472">Membrane</keyword>
<dbReference type="Gene3D" id="1.20.1720.10">
    <property type="entry name" value="Multidrug resistance protein D"/>
    <property type="match status" value="1"/>
</dbReference>
<organism evidence="10 11">
    <name type="scientific">Rhodobacter ferrooxidans</name>
    <dbReference type="NCBI Taxonomy" id="371731"/>
    <lineage>
        <taxon>Bacteria</taxon>
        <taxon>Pseudomonadati</taxon>
        <taxon>Pseudomonadota</taxon>
        <taxon>Alphaproteobacteria</taxon>
        <taxon>Rhodobacterales</taxon>
        <taxon>Rhodobacter group</taxon>
        <taxon>Rhodobacter</taxon>
    </lineage>
</organism>
<evidence type="ECO:0000313" key="11">
    <source>
        <dbReference type="Proteomes" id="UP000010121"/>
    </source>
</evidence>
<dbReference type="InterPro" id="IPR036259">
    <property type="entry name" value="MFS_trans_sf"/>
</dbReference>
<protein>
    <recommendedName>
        <fullName evidence="8">Bcr/CflA family efflux transporter</fullName>
    </recommendedName>
</protein>
<comment type="subcellular location">
    <subcellularLocation>
        <location evidence="8">Cell inner membrane</location>
        <topology evidence="8">Multi-pass membrane protein</topology>
    </subcellularLocation>
    <subcellularLocation>
        <location evidence="1">Cell membrane</location>
        <topology evidence="1">Multi-pass membrane protein</topology>
    </subcellularLocation>
</comment>
<keyword evidence="8" id="KW-0997">Cell inner membrane</keyword>
<comment type="caution">
    <text evidence="8">Lacks conserved residue(s) required for the propagation of feature annotation.</text>
</comment>